<gene>
    <name evidence="1" type="ORF">KO493_03320</name>
</gene>
<name>A0ACC5U605_9FLAO</name>
<dbReference type="EMBL" id="JAHKPD010000008">
    <property type="protein sequence ID" value="MBU2949724.1"/>
    <property type="molecule type" value="Genomic_DNA"/>
</dbReference>
<keyword evidence="2" id="KW-1185">Reference proteome</keyword>
<evidence type="ECO:0000313" key="2">
    <source>
        <dbReference type="Proteomes" id="UP001647509"/>
    </source>
</evidence>
<reference evidence="1" key="1">
    <citation type="submission" date="2021-05" db="EMBL/GenBank/DDBJ databases">
        <title>Draft genomes of bacteria isolated from model marine particles.</title>
        <authorList>
            <person name="Datta M.S."/>
            <person name="Schwartzman J.A."/>
            <person name="Enke T.N."/>
            <person name="Saavedra J."/>
            <person name="Cermak N."/>
            <person name="Cordero O.X."/>
        </authorList>
    </citation>
    <scope>NUCLEOTIDE SEQUENCE</scope>
    <source>
        <strain evidence="1">I2M19</strain>
    </source>
</reference>
<comment type="caution">
    <text evidence="1">The sequence shown here is derived from an EMBL/GenBank/DDBJ whole genome shotgun (WGS) entry which is preliminary data.</text>
</comment>
<dbReference type="Proteomes" id="UP001647509">
    <property type="component" value="Unassembled WGS sequence"/>
</dbReference>
<organism evidence="1 2">
    <name type="scientific">Pseudotamlana agarivorans</name>
    <dbReference type="NCBI Taxonomy" id="481183"/>
    <lineage>
        <taxon>Bacteria</taxon>
        <taxon>Pseudomonadati</taxon>
        <taxon>Bacteroidota</taxon>
        <taxon>Flavobacteriia</taxon>
        <taxon>Flavobacteriales</taxon>
        <taxon>Flavobacteriaceae</taxon>
        <taxon>Pseudotamlana</taxon>
    </lineage>
</organism>
<evidence type="ECO:0000313" key="1">
    <source>
        <dbReference type="EMBL" id="MBU2949724.1"/>
    </source>
</evidence>
<accession>A0ACC5U605</accession>
<proteinExistence type="predicted"/>
<sequence>MKSLKEFTIPFVGLKIGKHHFEYEVEQPFFEHFEYEDFNNVKVNVDLILEKKSTLLELHFKISGWVNVNCDLTNEPYNQDIENEFDLVVNFGDAYNDENIDLLIVPHGTYEINIQQYIYELIILAVPIKRIHPGVEDGTLNSEILKKLEELSPKLKEDKEKDKSEDIDPRWNTLKKLLTDK</sequence>
<protein>
    <submittedName>
        <fullName evidence="1">DUF177 domain-containing protein</fullName>
    </submittedName>
</protein>